<sequence length="306" mass="35986">MFQTNYGKFDPNSWEDTFQIVFKIVYKEEVYQKMPDSNGDLGIEGFTLKTGKAFQCYCPENNISGKELYEALRDKISRDIKKLETNCSDLKKILGELKIQEWYLVTPKNSDKKIYAHCRKKEREIISKSLEILDCNFKIIIHEIEDYVSYLKFSKNGIMYNPVIEDNEKSDWVELENAYVENAKRKYSKVFESDYEDLSQLEITVLKATDLSIERYLKGIKQIEFLKNEHPKDFERFTRIASQLEEDVAFDSLGLIVEKKVFIKKLTEKVEQKLREELEGFDSILLKDLANQMVSGWVLECSLNFI</sequence>
<dbReference type="EMBL" id="JAVRHK010000008">
    <property type="protein sequence ID" value="MDT0677311.1"/>
    <property type="molecule type" value="Genomic_DNA"/>
</dbReference>
<accession>A0ABU3D700</accession>
<evidence type="ECO:0000313" key="2">
    <source>
        <dbReference type="EMBL" id="MDT0677311.1"/>
    </source>
</evidence>
<keyword evidence="3" id="KW-1185">Reference proteome</keyword>
<gene>
    <name evidence="2" type="ORF">RM539_12055</name>
</gene>
<organism evidence="2 3">
    <name type="scientific">Autumnicola musiva</name>
    <dbReference type="NCBI Taxonomy" id="3075589"/>
    <lineage>
        <taxon>Bacteria</taxon>
        <taxon>Pseudomonadati</taxon>
        <taxon>Bacteroidota</taxon>
        <taxon>Flavobacteriia</taxon>
        <taxon>Flavobacteriales</taxon>
        <taxon>Flavobacteriaceae</taxon>
        <taxon>Autumnicola</taxon>
    </lineage>
</organism>
<name>A0ABU3D700_9FLAO</name>
<keyword evidence="1" id="KW-0175">Coiled coil</keyword>
<reference evidence="2 3" key="1">
    <citation type="submission" date="2023-09" db="EMBL/GenBank/DDBJ databases">
        <authorList>
            <person name="Rey-Velasco X."/>
        </authorList>
    </citation>
    <scope>NUCLEOTIDE SEQUENCE [LARGE SCALE GENOMIC DNA]</scope>
    <source>
        <strain evidence="2 3">F117</strain>
    </source>
</reference>
<feature type="coiled-coil region" evidence="1">
    <location>
        <begin position="66"/>
        <end position="100"/>
    </location>
</feature>
<protein>
    <submittedName>
        <fullName evidence="2">Uncharacterized protein</fullName>
    </submittedName>
</protein>
<dbReference type="RefSeq" id="WP_311503654.1">
    <property type="nucleotide sequence ID" value="NZ_JAVRHK010000008.1"/>
</dbReference>
<evidence type="ECO:0000256" key="1">
    <source>
        <dbReference type="SAM" id="Coils"/>
    </source>
</evidence>
<proteinExistence type="predicted"/>
<dbReference type="Proteomes" id="UP001262582">
    <property type="component" value="Unassembled WGS sequence"/>
</dbReference>
<comment type="caution">
    <text evidence="2">The sequence shown here is derived from an EMBL/GenBank/DDBJ whole genome shotgun (WGS) entry which is preliminary data.</text>
</comment>
<evidence type="ECO:0000313" key="3">
    <source>
        <dbReference type="Proteomes" id="UP001262582"/>
    </source>
</evidence>